<dbReference type="Pfam" id="PF01425">
    <property type="entry name" value="Amidase"/>
    <property type="match status" value="1"/>
</dbReference>
<keyword evidence="3" id="KW-0378">Hydrolase</keyword>
<dbReference type="InterPro" id="IPR036928">
    <property type="entry name" value="AS_sf"/>
</dbReference>
<evidence type="ECO:0000259" key="2">
    <source>
        <dbReference type="Pfam" id="PF01425"/>
    </source>
</evidence>
<dbReference type="SUPFAM" id="SSF75304">
    <property type="entry name" value="Amidase signature (AS) enzymes"/>
    <property type="match status" value="1"/>
</dbReference>
<organism evidence="3 4">
    <name type="scientific">Agrobacterium pusense</name>
    <dbReference type="NCBI Taxonomy" id="648995"/>
    <lineage>
        <taxon>Bacteria</taxon>
        <taxon>Pseudomonadati</taxon>
        <taxon>Pseudomonadota</taxon>
        <taxon>Alphaproteobacteria</taxon>
        <taxon>Hyphomicrobiales</taxon>
        <taxon>Rhizobiaceae</taxon>
        <taxon>Rhizobium/Agrobacterium group</taxon>
        <taxon>Agrobacterium</taxon>
    </lineage>
</organism>
<dbReference type="PIRSF" id="PIRSF001221">
    <property type="entry name" value="Amidase_fungi"/>
    <property type="match status" value="1"/>
</dbReference>
<proteinExistence type="inferred from homology"/>
<dbReference type="InterPro" id="IPR023631">
    <property type="entry name" value="Amidase_dom"/>
</dbReference>
<geneLocation type="plasmid" evidence="3 4">
    <name>IRBL74_p</name>
</geneLocation>
<dbReference type="EC" id="3.5.1.4" evidence="3"/>
<dbReference type="PANTHER" id="PTHR11895:SF7">
    <property type="entry name" value="GLUTAMYL-TRNA(GLN) AMIDOTRANSFERASE SUBUNIT A, MITOCHONDRIAL"/>
    <property type="match status" value="1"/>
</dbReference>
<dbReference type="AlphaFoldDB" id="U4Q4G0"/>
<reference evidence="3 4" key="1">
    <citation type="journal article" date="2013" name="Genome Announc.">
        <title>Complete Genome Sequence of the Sesbania Symbiont and Rice Growth-Promoting Endophyte Rhizobium sp. Strain IRBG74.</title>
        <authorList>
            <person name="Crook M.B."/>
            <person name="Mitra S."/>
            <person name="Ane J.M."/>
            <person name="Sadowsky M.J."/>
            <person name="Gyaneshwar P."/>
        </authorList>
    </citation>
    <scope>NUCLEOTIDE SEQUENCE [LARGE SCALE GENOMIC DNA]</scope>
    <source>
        <strain evidence="3 4">IRBG74</strain>
        <plasmid evidence="4">IRBL74_p</plasmid>
    </source>
</reference>
<dbReference type="GO" id="GO:0004040">
    <property type="term" value="F:amidase activity"/>
    <property type="evidence" value="ECO:0007669"/>
    <property type="project" value="UniProtKB-EC"/>
</dbReference>
<accession>U4Q4G0</accession>
<dbReference type="KEGG" id="rir:BN877_p0421"/>
<dbReference type="InterPro" id="IPR000120">
    <property type="entry name" value="Amidase"/>
</dbReference>
<gene>
    <name evidence="3" type="ORF">BN877_p0421</name>
</gene>
<dbReference type="EMBL" id="HG518324">
    <property type="protein sequence ID" value="CDI12143.1"/>
    <property type="molecule type" value="Genomic_DNA"/>
</dbReference>
<dbReference type="HOGENOM" id="CLU_009600_0_4_5"/>
<evidence type="ECO:0000313" key="4">
    <source>
        <dbReference type="Proteomes" id="UP000016944"/>
    </source>
</evidence>
<protein>
    <submittedName>
        <fullName evidence="3">Amidase</fullName>
        <ecNumber evidence="3">3.5.1.4</ecNumber>
    </submittedName>
</protein>
<dbReference type="PATRIC" id="fig|424182.3.peg.5134"/>
<dbReference type="Proteomes" id="UP000016944">
    <property type="component" value="Plasmid IRBL74_p"/>
</dbReference>
<evidence type="ECO:0000256" key="1">
    <source>
        <dbReference type="ARBA" id="ARBA00009199"/>
    </source>
</evidence>
<dbReference type="Gene3D" id="3.90.1300.10">
    <property type="entry name" value="Amidase signature (AS) domain"/>
    <property type="match status" value="1"/>
</dbReference>
<comment type="similarity">
    <text evidence="1">Belongs to the amidase family.</text>
</comment>
<keyword evidence="3" id="KW-0614">Plasmid</keyword>
<name>U4Q4G0_9HYPH</name>
<feature type="domain" description="Amidase" evidence="2">
    <location>
        <begin position="55"/>
        <end position="486"/>
    </location>
</feature>
<sequence>MSSRRTARGSDYTSYSTQVGISKLGVTSMTPDEYTELTAVEIRDLVSSRQVSALEVIEAAFAVLEDAEPHIHAFATLDKEGAIRAARKLDADLAQGQSVGPLAGVPVAIKDLVLTKGLRTTFGSRLYKDFIPEDDDIVVERLKAAGAIVIGKTNASEFGYSAHGCNLLFEPTCNPWDLTKTPGGSSAGSAAAVAAKVCPLSIGSDGGGSIRIPSALTGNVGIKASMGRVPLWPGCRDERLPGASGWESLEHVGPITRNVADAALMLSVIAGADGRDRLSNNTSDVDWLGAASSNLPRGLRVAYWPDWNDQPTDPRIKRKVTEAVGKLSEAYGFDVVESSPPALEIVEAFQTIMALETDITGVRRLVEESHEPVGEALHELLARNLPFEAATDAITTRKAFVNAMAVVMGSFDLILTPTVALLPIAADGTGKGQIAGKDVSYDDYARFTFPFNLTGQPAASIQCGIVDSFPVGLQIVGRHLDDATVLRAAASFERVLPPQNAPLEWRKVTTM</sequence>
<dbReference type="PANTHER" id="PTHR11895">
    <property type="entry name" value="TRANSAMIDASE"/>
    <property type="match status" value="1"/>
</dbReference>
<evidence type="ECO:0000313" key="3">
    <source>
        <dbReference type="EMBL" id="CDI12143.1"/>
    </source>
</evidence>